<feature type="signal peptide" evidence="1">
    <location>
        <begin position="1"/>
        <end position="20"/>
    </location>
</feature>
<comment type="caution">
    <text evidence="2">The sequence shown here is derived from an EMBL/GenBank/DDBJ whole genome shotgun (WGS) entry which is preliminary data.</text>
</comment>
<dbReference type="EMBL" id="MPUH01002231">
    <property type="protein sequence ID" value="OMJ65313.1"/>
    <property type="molecule type" value="Genomic_DNA"/>
</dbReference>
<dbReference type="Proteomes" id="UP000187209">
    <property type="component" value="Unassembled WGS sequence"/>
</dbReference>
<evidence type="ECO:0000256" key="1">
    <source>
        <dbReference type="SAM" id="SignalP"/>
    </source>
</evidence>
<dbReference type="AlphaFoldDB" id="A0A1R2ALA5"/>
<organism evidence="2 3">
    <name type="scientific">Stentor coeruleus</name>
    <dbReference type="NCBI Taxonomy" id="5963"/>
    <lineage>
        <taxon>Eukaryota</taxon>
        <taxon>Sar</taxon>
        <taxon>Alveolata</taxon>
        <taxon>Ciliophora</taxon>
        <taxon>Postciliodesmatophora</taxon>
        <taxon>Heterotrichea</taxon>
        <taxon>Heterotrichida</taxon>
        <taxon>Stentoridae</taxon>
        <taxon>Stentor</taxon>
    </lineage>
</organism>
<gene>
    <name evidence="2" type="ORF">SteCoe_38507</name>
</gene>
<keyword evidence="1" id="KW-0732">Signal</keyword>
<name>A0A1R2ALA5_9CILI</name>
<sequence length="165" mass="17933">MSSSSKVAFLAIVLRTLVSSCPLGKTYDLTFFVISSSNDMIACNSKPAVNAVITSYSISESPSLPLIWNVSATDDAYDCELTKYFFVSGIPTGALVDVFTDDFTIMKINDVQVSSISTTSGCTFQKDKDVLAYIRPGLNTLYIKAINSMGLGYTGYRLTIKIKLI</sequence>
<evidence type="ECO:0000313" key="2">
    <source>
        <dbReference type="EMBL" id="OMJ65313.1"/>
    </source>
</evidence>
<accession>A0A1R2ALA5</accession>
<protein>
    <submittedName>
        <fullName evidence="2">Uncharacterized protein</fullName>
    </submittedName>
</protein>
<feature type="chain" id="PRO_5013068401" evidence="1">
    <location>
        <begin position="21"/>
        <end position="165"/>
    </location>
</feature>
<keyword evidence="3" id="KW-1185">Reference proteome</keyword>
<proteinExistence type="predicted"/>
<evidence type="ECO:0000313" key="3">
    <source>
        <dbReference type="Proteomes" id="UP000187209"/>
    </source>
</evidence>
<reference evidence="2 3" key="1">
    <citation type="submission" date="2016-11" db="EMBL/GenBank/DDBJ databases">
        <title>The macronuclear genome of Stentor coeruleus: a giant cell with tiny introns.</title>
        <authorList>
            <person name="Slabodnick M."/>
            <person name="Ruby J.G."/>
            <person name="Reiff S.B."/>
            <person name="Swart E.C."/>
            <person name="Gosai S."/>
            <person name="Prabakaran S."/>
            <person name="Witkowska E."/>
            <person name="Larue G.E."/>
            <person name="Fisher S."/>
            <person name="Freeman R.M."/>
            <person name="Gunawardena J."/>
            <person name="Chu W."/>
            <person name="Stover N.A."/>
            <person name="Gregory B.D."/>
            <person name="Nowacki M."/>
            <person name="Derisi J."/>
            <person name="Roy S.W."/>
            <person name="Marshall W.F."/>
            <person name="Sood P."/>
        </authorList>
    </citation>
    <scope>NUCLEOTIDE SEQUENCE [LARGE SCALE GENOMIC DNA]</scope>
    <source>
        <strain evidence="2">WM001</strain>
    </source>
</reference>